<protein>
    <submittedName>
        <fullName evidence="1">Uncharacterized protein</fullName>
    </submittedName>
</protein>
<gene>
    <name evidence="1" type="ORF">H0G86_000188</name>
</gene>
<dbReference type="Proteomes" id="UP000826661">
    <property type="component" value="Chromosome I"/>
</dbReference>
<dbReference type="EMBL" id="CP075864">
    <property type="protein sequence ID" value="QYS92791.1"/>
    <property type="molecule type" value="Genomic_DNA"/>
</dbReference>
<proteinExistence type="predicted"/>
<keyword evidence="2" id="KW-1185">Reference proteome</keyword>
<sequence>MKCDDGSGISSDAMGWYLAKTKAEPSILDASEAIESLTIEIGKRLLMFLLKSEDDPDMSTSLVALDLDSLVGVEMRS</sequence>
<organism evidence="1 2">
    <name type="scientific">Trichoderma simmonsii</name>
    <dbReference type="NCBI Taxonomy" id="1491479"/>
    <lineage>
        <taxon>Eukaryota</taxon>
        <taxon>Fungi</taxon>
        <taxon>Dikarya</taxon>
        <taxon>Ascomycota</taxon>
        <taxon>Pezizomycotina</taxon>
        <taxon>Sordariomycetes</taxon>
        <taxon>Hypocreomycetidae</taxon>
        <taxon>Hypocreales</taxon>
        <taxon>Hypocreaceae</taxon>
        <taxon>Trichoderma</taxon>
    </lineage>
</organism>
<reference evidence="1 2" key="1">
    <citation type="journal article" date="2021" name="BMC Genomics">
        <title>Telomere-to-telomere genome assembly of asparaginase-producing Trichoderma simmonsii.</title>
        <authorList>
            <person name="Chung D."/>
            <person name="Kwon Y.M."/>
            <person name="Yang Y."/>
        </authorList>
    </citation>
    <scope>NUCLEOTIDE SEQUENCE [LARGE SCALE GENOMIC DNA]</scope>
    <source>
        <strain evidence="1 2">GH-Sj1</strain>
    </source>
</reference>
<evidence type="ECO:0000313" key="2">
    <source>
        <dbReference type="Proteomes" id="UP000826661"/>
    </source>
</evidence>
<evidence type="ECO:0000313" key="1">
    <source>
        <dbReference type="EMBL" id="QYS92791.1"/>
    </source>
</evidence>
<accession>A0A8G0P984</accession>
<dbReference type="AlphaFoldDB" id="A0A8G0P984"/>
<name>A0A8G0P984_9HYPO</name>